<accession>A0ABD5VFP9</accession>
<keyword evidence="3" id="KW-1185">Reference proteome</keyword>
<sequence>MAWLGFIPEDPVALVFVLLVLGLIFFVYLMLRKTVTEFSEGMRKGQN</sequence>
<organism evidence="2 3">
    <name type="scientific">Halorubellus litoreus</name>
    <dbReference type="NCBI Taxonomy" id="755308"/>
    <lineage>
        <taxon>Archaea</taxon>
        <taxon>Methanobacteriati</taxon>
        <taxon>Methanobacteriota</taxon>
        <taxon>Stenosarchaea group</taxon>
        <taxon>Halobacteria</taxon>
        <taxon>Halobacteriales</taxon>
        <taxon>Halorubellaceae</taxon>
        <taxon>Halorubellus</taxon>
    </lineage>
</organism>
<feature type="transmembrane region" description="Helical" evidence="1">
    <location>
        <begin position="12"/>
        <end position="31"/>
    </location>
</feature>
<evidence type="ECO:0008006" key="4">
    <source>
        <dbReference type="Google" id="ProtNLM"/>
    </source>
</evidence>
<evidence type="ECO:0000313" key="3">
    <source>
        <dbReference type="Proteomes" id="UP001596395"/>
    </source>
</evidence>
<comment type="caution">
    <text evidence="2">The sequence shown here is derived from an EMBL/GenBank/DDBJ whole genome shotgun (WGS) entry which is preliminary data.</text>
</comment>
<dbReference type="Proteomes" id="UP001596395">
    <property type="component" value="Unassembled WGS sequence"/>
</dbReference>
<reference evidence="2 3" key="1">
    <citation type="journal article" date="2019" name="Int. J. Syst. Evol. Microbiol.">
        <title>The Global Catalogue of Microorganisms (GCM) 10K type strain sequencing project: providing services to taxonomists for standard genome sequencing and annotation.</title>
        <authorList>
            <consortium name="The Broad Institute Genomics Platform"/>
            <consortium name="The Broad Institute Genome Sequencing Center for Infectious Disease"/>
            <person name="Wu L."/>
            <person name="Ma J."/>
        </authorList>
    </citation>
    <scope>NUCLEOTIDE SEQUENCE [LARGE SCALE GENOMIC DNA]</scope>
    <source>
        <strain evidence="2 3">GX26</strain>
    </source>
</reference>
<evidence type="ECO:0000313" key="2">
    <source>
        <dbReference type="EMBL" id="MFC6952299.1"/>
    </source>
</evidence>
<protein>
    <recommendedName>
        <fullName evidence="4">Sec-independent protein translocase protein TatA</fullName>
    </recommendedName>
</protein>
<keyword evidence="1" id="KW-0472">Membrane</keyword>
<keyword evidence="1" id="KW-0812">Transmembrane</keyword>
<gene>
    <name evidence="2" type="ORF">ACFQGB_05445</name>
</gene>
<proteinExistence type="predicted"/>
<dbReference type="AlphaFoldDB" id="A0ABD5VFP9"/>
<dbReference type="RefSeq" id="WP_227133913.1">
    <property type="nucleotide sequence ID" value="NZ_JAZAQL010000001.1"/>
</dbReference>
<evidence type="ECO:0000256" key="1">
    <source>
        <dbReference type="SAM" id="Phobius"/>
    </source>
</evidence>
<dbReference type="Pfam" id="PF25258">
    <property type="entry name" value="DUF7859"/>
    <property type="match status" value="1"/>
</dbReference>
<keyword evidence="1" id="KW-1133">Transmembrane helix</keyword>
<dbReference type="EMBL" id="JBHSXN010000001">
    <property type="protein sequence ID" value="MFC6952299.1"/>
    <property type="molecule type" value="Genomic_DNA"/>
</dbReference>
<name>A0ABD5VFP9_9EURY</name>
<dbReference type="InterPro" id="IPR057181">
    <property type="entry name" value="DUF7859"/>
</dbReference>